<dbReference type="EMBL" id="JAWDGP010004263">
    <property type="protein sequence ID" value="KAK3765927.1"/>
    <property type="molecule type" value="Genomic_DNA"/>
</dbReference>
<protein>
    <submittedName>
        <fullName evidence="2">Uncharacterized protein</fullName>
    </submittedName>
</protein>
<dbReference type="AlphaFoldDB" id="A0AAE0ZCJ8"/>
<keyword evidence="3" id="KW-1185">Reference proteome</keyword>
<evidence type="ECO:0000313" key="2">
    <source>
        <dbReference type="EMBL" id="KAK3765927.1"/>
    </source>
</evidence>
<sequence>MDTNWWLKEARVCIWAYCALILLSCLNRQYLSGAYAQIAVETRANACGGSPFVAGHSHRAFLEDSLSSEEHDDEEIQNVADHSCSRNNVPPSTQVRPPTLSTNEAITTRSNSKPASGDSDRKQASPGNIADARKKDCGKKKYKGSKRQRKKNKKKKMGKKKKRS</sequence>
<organism evidence="2 3">
    <name type="scientific">Elysia crispata</name>
    <name type="common">lettuce slug</name>
    <dbReference type="NCBI Taxonomy" id="231223"/>
    <lineage>
        <taxon>Eukaryota</taxon>
        <taxon>Metazoa</taxon>
        <taxon>Spiralia</taxon>
        <taxon>Lophotrochozoa</taxon>
        <taxon>Mollusca</taxon>
        <taxon>Gastropoda</taxon>
        <taxon>Heterobranchia</taxon>
        <taxon>Euthyneura</taxon>
        <taxon>Panpulmonata</taxon>
        <taxon>Sacoglossa</taxon>
        <taxon>Placobranchoidea</taxon>
        <taxon>Plakobranchidae</taxon>
        <taxon>Elysia</taxon>
    </lineage>
</organism>
<reference evidence="2" key="1">
    <citation type="journal article" date="2023" name="G3 (Bethesda)">
        <title>A reference genome for the long-term kleptoplast-retaining sea slug Elysia crispata morphotype clarki.</title>
        <authorList>
            <person name="Eastman K.E."/>
            <person name="Pendleton A.L."/>
            <person name="Shaikh M.A."/>
            <person name="Suttiyut T."/>
            <person name="Ogas R."/>
            <person name="Tomko P."/>
            <person name="Gavelis G."/>
            <person name="Widhalm J.R."/>
            <person name="Wisecaver J.H."/>
        </authorList>
    </citation>
    <scope>NUCLEOTIDE SEQUENCE</scope>
    <source>
        <strain evidence="2">ECLA1</strain>
    </source>
</reference>
<feature type="compositionally biased region" description="Acidic residues" evidence="1">
    <location>
        <begin position="66"/>
        <end position="76"/>
    </location>
</feature>
<dbReference type="Proteomes" id="UP001283361">
    <property type="component" value="Unassembled WGS sequence"/>
</dbReference>
<comment type="caution">
    <text evidence="2">The sequence shown here is derived from an EMBL/GenBank/DDBJ whole genome shotgun (WGS) entry which is preliminary data.</text>
</comment>
<feature type="compositionally biased region" description="Basic residues" evidence="1">
    <location>
        <begin position="136"/>
        <end position="164"/>
    </location>
</feature>
<accession>A0AAE0ZCJ8</accession>
<feature type="compositionally biased region" description="Polar residues" evidence="1">
    <location>
        <begin position="85"/>
        <end position="114"/>
    </location>
</feature>
<gene>
    <name evidence="2" type="ORF">RRG08_002173</name>
</gene>
<evidence type="ECO:0000313" key="3">
    <source>
        <dbReference type="Proteomes" id="UP001283361"/>
    </source>
</evidence>
<proteinExistence type="predicted"/>
<feature type="region of interest" description="Disordered" evidence="1">
    <location>
        <begin position="64"/>
        <end position="164"/>
    </location>
</feature>
<name>A0AAE0ZCJ8_9GAST</name>
<evidence type="ECO:0000256" key="1">
    <source>
        <dbReference type="SAM" id="MobiDB-lite"/>
    </source>
</evidence>